<feature type="transmembrane region" description="Helical" evidence="27">
    <location>
        <begin position="531"/>
        <end position="554"/>
    </location>
</feature>
<dbReference type="InterPro" id="IPR000149">
    <property type="entry name" value="Hemagglutn_influenz_A"/>
</dbReference>
<protein>
    <recommendedName>
        <fullName evidence="27">Hemagglutinin</fullName>
    </recommendedName>
    <component>
        <recommendedName>
            <fullName evidence="27">Hemagglutinin HA1 chain</fullName>
        </recommendedName>
    </component>
    <component>
        <recommendedName>
            <fullName evidence="27">Hemagglutinin HA2 chain</fullName>
        </recommendedName>
    </component>
</protein>
<dbReference type="Pfam" id="PF00509">
    <property type="entry name" value="Hemagglutinin"/>
    <property type="match status" value="1"/>
</dbReference>
<keyword evidence="7 27" id="KW-1165">Clathrin-mediated endocytosis of virus by host</keyword>
<keyword evidence="22 27" id="KW-1167">Clathrin- and caveolin-independent endocytosis of virus by host</keyword>
<dbReference type="InterPro" id="IPR008980">
    <property type="entry name" value="Capsid_hemagglutn"/>
</dbReference>
<comment type="function">
    <text evidence="25 28">Binds to sialic acid-containing receptors on the cell surface, bringing about the attachment of the virus particle to the cell. This attachment induces virion internalization of about two third of the virus particles through clathrin-dependent endocytosis and about one third through a clathrin- and caveolin-independent pathway. Plays a major role in the determination of host range restriction and virulence. Class I viral fusion protein. Responsible for penetration of the virus into the cell cytoplasm by mediating the fusion of the membrane of the endocytosed virus particle with the endosomal membrane. Low pH in endosomes induces an irreversible conformational change in HA2, releasing the fusion hydrophobic peptide. Several trimers are required to form a competent fusion pore.</text>
</comment>
<keyword evidence="8 27" id="KW-0945">Host-virus interaction</keyword>
<sequence precursor="true">MITILFALLYTFTAANADTLCIGYHANNSTDTVDTVLEKNVTVTHSVNLLEDKHNGKLCKLKGVAPLHLGRCNIAGWLLGNPECESLFNVSSWSYIVETSNSDNGTCYPGEFTNYEELKEQLSSVSSFERFEIFPKESSWPNHDPNKGVTASCPHAGVSSFYKNLIWLVKRGSSYPMLNISYVNNKKKEVLVLWAIHHPPTSADQQWLYENEDAYVFVGSSKYSKKFKPEIAKRPKVRDQAGRMNYYWTLVEPEDTITFEATGNLVVPRYAFAMDRGSGSGIITSDTPVHNCNTTCQTPKGAINTSLPFQNVHPITIGECPKYVKSTKLRMATGLRNIPSIQSRGLFGAIAGFIEGGWTGMIDGWYGYHHQNGQGSGYAADQKSTQNAIDGVTNKVNSVIEKMNTQFAAVGKEFNHLEKRIENLNKKVDDGFLDVWTYNAELLVLLENERTLDFHDSNVRNLYDKVRSQLRNNAKEIGNGCFEFYHKCDDTCMESVKNGTYDYPKYSEESKLNREEIDGVRLDSTRVYQILAIYSTIASSLVLLVSLGAISFWMCSNGSLQCRICI</sequence>
<proteinExistence type="inferred from homology"/>
<evidence type="ECO:0000256" key="15">
    <source>
        <dbReference type="ARBA" id="ARBA00022879"/>
    </source>
</evidence>
<gene>
    <name evidence="27 29" type="primary">HA</name>
</gene>
<evidence type="ECO:0000256" key="10">
    <source>
        <dbReference type="ARBA" id="ARBA00022692"/>
    </source>
</evidence>
<dbReference type="GO" id="GO:0075512">
    <property type="term" value="P:clathrin-dependent endocytosis of virus by host cell"/>
    <property type="evidence" value="ECO:0007669"/>
    <property type="project" value="UniProtKB-UniRule"/>
</dbReference>
<keyword evidence="15 27" id="KW-0261">Viral envelope protein</keyword>
<feature type="disulfide bond" evidence="27">
    <location>
        <begin position="488"/>
        <end position="492"/>
    </location>
</feature>
<dbReference type="PRINTS" id="PR00330">
    <property type="entry name" value="HEMAGGLUTN1"/>
</dbReference>
<feature type="lipid moiety-binding region" description="S-palmitoyl cysteine; by host" evidence="27">
    <location>
        <position position="562"/>
    </location>
</feature>
<dbReference type="GO" id="GO:0019062">
    <property type="term" value="P:virion attachment to host cell"/>
    <property type="evidence" value="ECO:0007669"/>
    <property type="project" value="UniProtKB-KW"/>
</dbReference>
<evidence type="ECO:0000256" key="17">
    <source>
        <dbReference type="ARBA" id="ARBA00022989"/>
    </source>
</evidence>
<evidence type="ECO:0000256" key="16">
    <source>
        <dbReference type="ARBA" id="ARBA00022890"/>
    </source>
</evidence>
<evidence type="ECO:0000256" key="5">
    <source>
        <dbReference type="ARBA" id="ARBA00022511"/>
    </source>
</evidence>
<keyword evidence="24 27" id="KW-1160">Virus entry into host cell</keyword>
<dbReference type="GO" id="GO:0055036">
    <property type="term" value="C:virion membrane"/>
    <property type="evidence" value="ECO:0007669"/>
    <property type="project" value="UniProtKB-SubCell"/>
</dbReference>
<evidence type="ECO:0000256" key="6">
    <source>
        <dbReference type="ARBA" id="ARBA00022546"/>
    </source>
</evidence>
<evidence type="ECO:0000256" key="18">
    <source>
        <dbReference type="ARBA" id="ARBA00023136"/>
    </source>
</evidence>
<comment type="caution">
    <text evidence="27">Lacks conserved residue(s) required for the propagation of feature annotation.</text>
</comment>
<keyword evidence="4 27" id="KW-1170">Fusion of virus membrane with host endosomal membrane</keyword>
<comment type="PTM">
    <text evidence="27">Palmitoylated.</text>
</comment>
<dbReference type="GO" id="GO:0019064">
    <property type="term" value="P:fusion of virus membrane with host plasma membrane"/>
    <property type="evidence" value="ECO:0007669"/>
    <property type="project" value="InterPro"/>
</dbReference>
<dbReference type="Gene3D" id="2.10.77.10">
    <property type="entry name" value="Hemagglutinin Chain A, Domain 2"/>
    <property type="match status" value="1"/>
</dbReference>
<dbReference type="SUPFAM" id="SSF58064">
    <property type="entry name" value="Influenza hemagglutinin (stalk)"/>
    <property type="match status" value="1"/>
</dbReference>
<comment type="function">
    <text evidence="27">Binds to sialic acid-containing receptors on the cell surface, bringing about the attachment of the virus particle to the cell. This attachment induces virion internalization either through clathrin-dependent endocytosis or through clathrin- and caveolin-independent pathway. Plays a major role in the determination of host range restriction and virulence. Class I viral fusion protein. Responsible for penetration of the virus into the cell cytoplasm by mediating the fusion of the membrane of the endocytosed virus particle with the endosomal membrane. Low pH in endosomes induces an irreversible conformational change in HA2, releasing the fusion hydrophobic peptide. Several trimers are required to form a competent fusion pore.</text>
</comment>
<dbReference type="GO" id="GO:0046789">
    <property type="term" value="F:host cell surface receptor binding"/>
    <property type="evidence" value="ECO:0007669"/>
    <property type="project" value="UniProtKB-UniRule"/>
</dbReference>
<feature type="disulfide bond" evidence="27">
    <location>
        <begin position="296"/>
        <end position="320"/>
    </location>
</feature>
<keyword evidence="19 27" id="KW-0564">Palmitate</keyword>
<evidence type="ECO:0000256" key="11">
    <source>
        <dbReference type="ARBA" id="ARBA00022729"/>
    </source>
</evidence>
<evidence type="ECO:0000256" key="12">
    <source>
        <dbReference type="ARBA" id="ARBA00022804"/>
    </source>
</evidence>
<keyword evidence="21 27" id="KW-0325">Glycoprotein</keyword>
<organism evidence="29 30">
    <name type="scientific">Influenza A virus</name>
    <name type="common">A/swine/Manitoba/D0342/2014(H1N2)</name>
    <dbReference type="NCBI Taxonomy" id="1761539"/>
    <lineage>
        <taxon>Viruses</taxon>
        <taxon>Riboviria</taxon>
        <taxon>Orthornavirae</taxon>
        <taxon>Negarnaviricota</taxon>
        <taxon>Polyploviricotina</taxon>
        <taxon>Insthoviricetes</taxon>
        <taxon>Articulavirales</taxon>
        <taxon>Orthomyxoviridae</taxon>
        <taxon>Alphainfluenzavirus</taxon>
        <taxon>Alphainfluenzavirus influenzae</taxon>
        <taxon>Influenza A virus</taxon>
    </lineage>
</organism>
<evidence type="ECO:0000256" key="25">
    <source>
        <dbReference type="ARBA" id="ARBA00059860"/>
    </source>
</evidence>
<keyword evidence="20 27" id="KW-1015">Disulfide bond</keyword>
<keyword evidence="3 27" id="KW-1168">Fusion of virus membrane with host membrane</keyword>
<evidence type="ECO:0000256" key="1">
    <source>
        <dbReference type="ARBA" id="ARBA00004310"/>
    </source>
</evidence>
<evidence type="ECO:0000256" key="20">
    <source>
        <dbReference type="ARBA" id="ARBA00023157"/>
    </source>
</evidence>
<dbReference type="GO" id="GO:0019031">
    <property type="term" value="C:viral envelope"/>
    <property type="evidence" value="ECO:0007669"/>
    <property type="project" value="UniProtKB-UniRule"/>
</dbReference>
<keyword evidence="17 27" id="KW-1133">Transmembrane helix</keyword>
<feature type="site" description="Cleavage; by host" evidence="27">
    <location>
        <begin position="344"/>
        <end position="345"/>
    </location>
</feature>
<evidence type="ECO:0000313" key="30">
    <source>
        <dbReference type="Proteomes" id="UP000143284"/>
    </source>
</evidence>
<comment type="PTM">
    <text evidence="27">In natural infection, inactive HA is matured into HA1 and HA2 outside the cell by one or more trypsin-like, arginine-specific endoprotease secreted by the bronchial epithelial cells. One identified protease that may be involved in this process is secreted in lungs by club cells.</text>
</comment>
<comment type="subcellular location">
    <subcellularLocation>
        <location evidence="1 27">Host apical cell membrane</location>
        <topology evidence="1 27">Single-pass type I membrane protein</topology>
    </subcellularLocation>
    <subcellularLocation>
        <location evidence="27">Virion membrane</location>
        <topology evidence="27">Single-pass type I membrane protein</topology>
    </subcellularLocation>
    <text evidence="27">Targeted to the apical plasma membrane in epithelial polarized cells through a signal present in the transmembrane domain. Associated with glycosphingolipid- and cholesterol-enriched detergent-resistant lipid rafts.</text>
</comment>
<evidence type="ECO:0000256" key="13">
    <source>
        <dbReference type="ARBA" id="ARBA00022844"/>
    </source>
</evidence>
<dbReference type="InterPro" id="IPR001364">
    <property type="entry name" value="Hemagglutn_influenz_A/B"/>
</dbReference>
<evidence type="ECO:0000256" key="28">
    <source>
        <dbReference type="RuleBase" id="RU003324"/>
    </source>
</evidence>
<feature type="lipid moiety-binding region" description="S-palmitoyl cysteine; by host" evidence="27">
    <location>
        <position position="555"/>
    </location>
</feature>
<keyword evidence="18 27" id="KW-0472">Membrane</keyword>
<name>A0A0U4L485_9INFA</name>
<keyword evidence="5 27" id="KW-1032">Host cell membrane</keyword>
<evidence type="ECO:0000256" key="8">
    <source>
        <dbReference type="ARBA" id="ARBA00022581"/>
    </source>
</evidence>
<reference evidence="29 30" key="2">
    <citation type="submission" date="2016-01" db="EMBL/GenBank/DDBJ databases">
        <authorList>
            <person name="McClelland M."/>
            <person name="Jain A."/>
            <person name="Saraogi P."/>
            <person name="Mendelson R."/>
            <person name="Westerman R."/>
            <person name="SanMiguel P."/>
            <person name="Csonka L."/>
        </authorList>
    </citation>
    <scope>NUCLEOTIDE SEQUENCE [LARGE SCALE GENOMIC DNA]</scope>
    <source>
        <strain evidence="29">A/swine/Manitoba/D0342/2014</strain>
    </source>
</reference>
<dbReference type="InterPro" id="IPR013828">
    <property type="entry name" value="Hemagglutn_HA1_a/b_dom_sf"/>
</dbReference>
<dbReference type="FunFam" id="3.90.20.10:FF:000002">
    <property type="entry name" value="Hemagglutinin"/>
    <property type="match status" value="1"/>
</dbReference>
<keyword evidence="10 27" id="KW-0812">Transmembrane</keyword>
<evidence type="ECO:0000256" key="7">
    <source>
        <dbReference type="ARBA" id="ARBA00022570"/>
    </source>
</evidence>
<evidence type="ECO:0000313" key="29">
    <source>
        <dbReference type="EMBL" id="ALZ44724.1"/>
    </source>
</evidence>
<evidence type="ECO:0000256" key="23">
    <source>
        <dbReference type="ARBA" id="ARBA00023288"/>
    </source>
</evidence>
<evidence type="ECO:0000256" key="4">
    <source>
        <dbReference type="ARBA" id="ARBA00022510"/>
    </source>
</evidence>
<dbReference type="PRINTS" id="PR00329">
    <property type="entry name" value="HEMAGGLUTN12"/>
</dbReference>
<evidence type="ECO:0000256" key="19">
    <source>
        <dbReference type="ARBA" id="ARBA00023139"/>
    </source>
</evidence>
<evidence type="ECO:0000256" key="26">
    <source>
        <dbReference type="ARBA" id="ARBA00064035"/>
    </source>
</evidence>
<evidence type="ECO:0000256" key="22">
    <source>
        <dbReference type="ARBA" id="ARBA00023261"/>
    </source>
</evidence>
<keyword evidence="12 27" id="KW-1161">Viral attachment to host cell</keyword>
<dbReference type="Proteomes" id="UP000143284">
    <property type="component" value="Genome"/>
</dbReference>
<dbReference type="Gene3D" id="3.90.20.10">
    <property type="match status" value="1"/>
</dbReference>
<accession>A0A0U4L485</accession>
<keyword evidence="6 27" id="KW-0348">Hemagglutinin</keyword>
<evidence type="ECO:0000256" key="21">
    <source>
        <dbReference type="ARBA" id="ARBA00023180"/>
    </source>
</evidence>
<dbReference type="GO" id="GO:0020002">
    <property type="term" value="C:host cell plasma membrane"/>
    <property type="evidence" value="ECO:0007669"/>
    <property type="project" value="UniProtKB-SubCell"/>
</dbReference>
<keyword evidence="23 27" id="KW-0449">Lipoprotein</keyword>
<keyword evidence="14 27" id="KW-1043">Host membrane</keyword>
<keyword evidence="11 27" id="KW-0732">Signal</keyword>
<dbReference type="Gene3D" id="3.90.209.20">
    <property type="match status" value="1"/>
</dbReference>
<dbReference type="HAMAP" id="MF_04072">
    <property type="entry name" value="INFV_HEMA"/>
    <property type="match status" value="1"/>
</dbReference>
<feature type="disulfide bond" evidence="27">
    <location>
        <begin position="72"/>
        <end position="84"/>
    </location>
</feature>
<keyword evidence="9 27" id="KW-1162">Viral penetration into host cytoplasm</keyword>
<evidence type="ECO:0000256" key="27">
    <source>
        <dbReference type="HAMAP-Rule" id="MF_04072"/>
    </source>
</evidence>
<dbReference type="GO" id="GO:0046761">
    <property type="term" value="P:viral budding from plasma membrane"/>
    <property type="evidence" value="ECO:0007669"/>
    <property type="project" value="UniProtKB-UniRule"/>
</dbReference>
<dbReference type="EMBL" id="CY195263">
    <property type="protein sequence ID" value="ALZ44724.1"/>
    <property type="molecule type" value="Viral_cRNA"/>
</dbReference>
<evidence type="ECO:0000256" key="9">
    <source>
        <dbReference type="ARBA" id="ARBA00022595"/>
    </source>
</evidence>
<reference evidence="29 30" key="1">
    <citation type="submission" date="2016-01" db="EMBL/GenBank/DDBJ databases">
        <title>The NIAID Influenza Genome Sequencing Project.</title>
        <authorList>
            <person name="Das S.R."/>
            <person name="Halpin R.A."/>
            <person name="Lin X."/>
            <person name="Simenauer A."/>
            <person name="Akopov A."/>
            <person name="Fedorova N."/>
            <person name="Puri V."/>
            <person name="Stockwell T."/>
            <person name="Amedeo P."/>
            <person name="Katzel D."/>
            <person name="Schobel S."/>
            <person name="Shrivastava S."/>
            <person name="Hill N."/>
            <person name="Bao Y."/>
            <person name="Sanders R."/>
            <person name="Zhdanov S."/>
            <person name="Kiryutin B."/>
            <person name="Lipman D.J."/>
            <person name="Tatusova T."/>
            <person name="Runstadler J."/>
        </authorList>
    </citation>
    <scope>NUCLEOTIDE SEQUENCE [LARGE SCALE GENOMIC DNA]</scope>
    <source>
        <strain evidence="29">A/swine/Manitoba/D0342/2014</strain>
    </source>
</reference>
<evidence type="ECO:0000256" key="3">
    <source>
        <dbReference type="ARBA" id="ARBA00022506"/>
    </source>
</evidence>
<evidence type="ECO:0000256" key="2">
    <source>
        <dbReference type="ARBA" id="ARBA00006321"/>
    </source>
</evidence>
<evidence type="ECO:0000256" key="24">
    <source>
        <dbReference type="ARBA" id="ARBA00023296"/>
    </source>
</evidence>
<comment type="similarity">
    <text evidence="2 27 28">Belongs to the influenza viruses hemagglutinin family.</text>
</comment>
<keyword evidence="16 27" id="KW-1164">Virus endocytosis by host</keyword>
<keyword evidence="13 27" id="KW-0946">Virion</keyword>
<evidence type="ECO:0000256" key="14">
    <source>
        <dbReference type="ARBA" id="ARBA00022870"/>
    </source>
</evidence>
<dbReference type="SUPFAM" id="SSF49818">
    <property type="entry name" value="Viral protein domain"/>
    <property type="match status" value="1"/>
</dbReference>
<feature type="chain" id="PRO_5023386380" description="Hemagglutinin HA2 chain" evidence="27">
    <location>
        <begin position="345"/>
        <end position="566"/>
    </location>
</feature>
<dbReference type="GO" id="GO:0016020">
    <property type="term" value="C:membrane"/>
    <property type="evidence" value="ECO:0007669"/>
    <property type="project" value="UniProtKB-UniRule"/>
</dbReference>
<dbReference type="GO" id="GO:0039654">
    <property type="term" value="P:fusion of virus membrane with host endosome membrane"/>
    <property type="evidence" value="ECO:0007669"/>
    <property type="project" value="UniProtKB-UniRule"/>
</dbReference>
<comment type="subunit">
    <text evidence="26">Homotrimer of disulfide-linked HA1-HA2. Interacts with human CACNA1C.</text>
</comment>
<feature type="lipid moiety-binding region" description="S-palmitoyl cysteine; by host" evidence="27">
    <location>
        <position position="565"/>
    </location>
</feature>